<proteinExistence type="predicted"/>
<keyword evidence="3" id="KW-1185">Reference proteome</keyword>
<dbReference type="Proteomes" id="UP000326912">
    <property type="component" value="Unassembled WGS sequence"/>
</dbReference>
<gene>
    <name evidence="2" type="ORF">KDW_31610</name>
</gene>
<organism evidence="2 3">
    <name type="scientific">Dictyobacter vulcani</name>
    <dbReference type="NCBI Taxonomy" id="2607529"/>
    <lineage>
        <taxon>Bacteria</taxon>
        <taxon>Bacillati</taxon>
        <taxon>Chloroflexota</taxon>
        <taxon>Ktedonobacteria</taxon>
        <taxon>Ktedonobacterales</taxon>
        <taxon>Dictyobacteraceae</taxon>
        <taxon>Dictyobacter</taxon>
    </lineage>
</organism>
<sequence length="115" mass="13349">MYGIEYRLARHDGGKVVAYAILEKRNCDYSIHPFQGNTYNVERKGVQESPIRGFNGRVKQAYSQDFWKKHFDPGEDIEALFLEKESNGDKFPRRSDTANVASSWDEDDRRALSRT</sequence>
<name>A0A5J4KSC4_9CHLR</name>
<evidence type="ECO:0000313" key="2">
    <source>
        <dbReference type="EMBL" id="GER88999.1"/>
    </source>
</evidence>
<comment type="caution">
    <text evidence="2">The sequence shown here is derived from an EMBL/GenBank/DDBJ whole genome shotgun (WGS) entry which is preliminary data.</text>
</comment>
<accession>A0A5J4KSC4</accession>
<reference evidence="2 3" key="1">
    <citation type="submission" date="2019-10" db="EMBL/GenBank/DDBJ databases">
        <title>Dictyobacter vulcani sp. nov., within the class Ktedonobacteria, isolated from soil of volcanic Mt. Zao.</title>
        <authorList>
            <person name="Zheng Y."/>
            <person name="Wang C.M."/>
            <person name="Sakai Y."/>
            <person name="Abe K."/>
            <person name="Yokota A."/>
            <person name="Yabe S."/>
        </authorList>
    </citation>
    <scope>NUCLEOTIDE SEQUENCE [LARGE SCALE GENOMIC DNA]</scope>
    <source>
        <strain evidence="2 3">W12</strain>
    </source>
</reference>
<protein>
    <submittedName>
        <fullName evidence="2">Uncharacterized protein</fullName>
    </submittedName>
</protein>
<feature type="region of interest" description="Disordered" evidence="1">
    <location>
        <begin position="88"/>
        <end position="115"/>
    </location>
</feature>
<evidence type="ECO:0000256" key="1">
    <source>
        <dbReference type="SAM" id="MobiDB-lite"/>
    </source>
</evidence>
<dbReference type="AlphaFoldDB" id="A0A5J4KSC4"/>
<dbReference type="EMBL" id="BKZW01000001">
    <property type="protein sequence ID" value="GER88999.1"/>
    <property type="molecule type" value="Genomic_DNA"/>
</dbReference>
<evidence type="ECO:0000313" key="3">
    <source>
        <dbReference type="Proteomes" id="UP000326912"/>
    </source>
</evidence>